<keyword evidence="4" id="KW-1185">Reference proteome</keyword>
<proteinExistence type="predicted"/>
<evidence type="ECO:0000313" key="2">
    <source>
        <dbReference type="EMBL" id="MBD8122138.1"/>
    </source>
</evidence>
<comment type="caution">
    <text evidence="1">The sequence shown here is derived from an EMBL/GenBank/DDBJ whole genome shotgun (WGS) entry which is preliminary data.</text>
</comment>
<dbReference type="OrthoDB" id="6881726at2"/>
<name>A0A9X0EIV2_9PSED</name>
<gene>
    <name evidence="2" type="ORF">IFT62_13020</name>
    <name evidence="1" type="ORF">LT42_11395</name>
</gene>
<organism evidence="1 3">
    <name type="scientific">Pseudomonas lutea</name>
    <dbReference type="NCBI Taxonomy" id="243924"/>
    <lineage>
        <taxon>Bacteria</taxon>
        <taxon>Pseudomonadati</taxon>
        <taxon>Pseudomonadota</taxon>
        <taxon>Gammaproteobacteria</taxon>
        <taxon>Pseudomonadales</taxon>
        <taxon>Pseudomonadaceae</taxon>
        <taxon>Pseudomonas</taxon>
    </lineage>
</organism>
<evidence type="ECO:0000313" key="1">
    <source>
        <dbReference type="EMBL" id="KGF66453.1"/>
    </source>
</evidence>
<reference evidence="1 3" key="1">
    <citation type="submission" date="2014-09" db="EMBL/GenBank/DDBJ databases">
        <title>Genome sequence of Pseudomonas lutea strain DSM 17257T.</title>
        <authorList>
            <person name="Kwak Y."/>
            <person name="Shin J.-H."/>
        </authorList>
    </citation>
    <scope>NUCLEOTIDE SEQUENCE [LARGE SCALE GENOMIC DNA]</scope>
    <source>
        <strain evidence="1 3">DSM 17257</strain>
    </source>
</reference>
<evidence type="ECO:0000313" key="3">
    <source>
        <dbReference type="Proteomes" id="UP000029719"/>
    </source>
</evidence>
<sequence>MHLIDRYEMSIEGHMKLIDARSALNHLQRLVQATDGKPEPDQLMALLSPVVAALHEAADDVMPVNDRDVFMRQACEWNYIALSPREGEILHQIRCCSDDGKEEIYGAIGETLERKPMPEHR</sequence>
<dbReference type="AlphaFoldDB" id="A0A9X0EIV2"/>
<evidence type="ECO:0000313" key="4">
    <source>
        <dbReference type="Proteomes" id="UP000625247"/>
    </source>
</evidence>
<dbReference type="Proteomes" id="UP000029719">
    <property type="component" value="Unassembled WGS sequence"/>
</dbReference>
<dbReference type="RefSeq" id="WP_037012338.1">
    <property type="nucleotide sequence ID" value="NZ_JACYNP010000005.1"/>
</dbReference>
<accession>A0A9X0EIV2</accession>
<dbReference type="EMBL" id="JACYNP010000005">
    <property type="protein sequence ID" value="MBD8122138.1"/>
    <property type="molecule type" value="Genomic_DNA"/>
</dbReference>
<protein>
    <submittedName>
        <fullName evidence="1">Uncharacterized protein</fullName>
    </submittedName>
</protein>
<dbReference type="EMBL" id="JRMB01000001">
    <property type="protein sequence ID" value="KGF66453.1"/>
    <property type="molecule type" value="Genomic_DNA"/>
</dbReference>
<dbReference type="Proteomes" id="UP000625247">
    <property type="component" value="Unassembled WGS sequence"/>
</dbReference>
<reference evidence="2 4" key="2">
    <citation type="journal article" date="2020" name="FEMS Microbiol. Ecol.">
        <title>Temporal dynamics of bacterial communities during seed development and maturation.</title>
        <authorList>
            <person name="Chesneau G."/>
            <person name="Torres-Cortes G."/>
            <person name="Briand M."/>
            <person name="Darrasse A."/>
            <person name="Preveaux A."/>
            <person name="Marais C."/>
            <person name="Jacques M.A."/>
            <person name="Shade A."/>
            <person name="Barret M."/>
        </authorList>
    </citation>
    <scope>NUCLEOTIDE SEQUENCE [LARGE SCALE GENOMIC DNA]</scope>
    <source>
        <strain evidence="2 4">CFBP13723</strain>
    </source>
</reference>